<accession>A0ABT4VFB3</accession>
<keyword evidence="2" id="KW-0012">Acyltransferase</keyword>
<dbReference type="PANTHER" id="PTHR43415:SF3">
    <property type="entry name" value="GNAT-FAMILY ACETYLTRANSFERASE"/>
    <property type="match status" value="1"/>
</dbReference>
<dbReference type="InterPro" id="IPR000182">
    <property type="entry name" value="GNAT_dom"/>
</dbReference>
<dbReference type="Gene3D" id="3.40.630.30">
    <property type="match status" value="1"/>
</dbReference>
<gene>
    <name evidence="2" type="primary">pseH</name>
    <name evidence="2" type="ORF">PF021_06870</name>
</gene>
<evidence type="ECO:0000313" key="3">
    <source>
        <dbReference type="Proteomes" id="UP001210261"/>
    </source>
</evidence>
<dbReference type="SUPFAM" id="SSF55729">
    <property type="entry name" value="Acyl-CoA N-acyltransferases (Nat)"/>
    <property type="match status" value="1"/>
</dbReference>
<evidence type="ECO:0000313" key="2">
    <source>
        <dbReference type="EMBL" id="MDA3969389.1"/>
    </source>
</evidence>
<dbReference type="Proteomes" id="UP001210261">
    <property type="component" value="Unassembled WGS sequence"/>
</dbReference>
<organism evidence="2 3">
    <name type="scientific">Helicobacter ibis</name>
    <dbReference type="NCBI Taxonomy" id="2962633"/>
    <lineage>
        <taxon>Bacteria</taxon>
        <taxon>Pseudomonadati</taxon>
        <taxon>Campylobacterota</taxon>
        <taxon>Epsilonproteobacteria</taxon>
        <taxon>Campylobacterales</taxon>
        <taxon>Helicobacteraceae</taxon>
        <taxon>Helicobacter</taxon>
    </lineage>
</organism>
<comment type="caution">
    <text evidence="2">The sequence shown here is derived from an EMBL/GenBank/DDBJ whole genome shotgun (WGS) entry which is preliminary data.</text>
</comment>
<dbReference type="InterPro" id="IPR020036">
    <property type="entry name" value="PseH"/>
</dbReference>
<dbReference type="PROSITE" id="PS51186">
    <property type="entry name" value="GNAT"/>
    <property type="match status" value="1"/>
</dbReference>
<dbReference type="EMBL" id="JAQHXR010000004">
    <property type="protein sequence ID" value="MDA3969389.1"/>
    <property type="molecule type" value="Genomic_DNA"/>
</dbReference>
<dbReference type="PANTHER" id="PTHR43415">
    <property type="entry name" value="SPERMIDINE N(1)-ACETYLTRANSFERASE"/>
    <property type="match status" value="1"/>
</dbReference>
<keyword evidence="2" id="KW-0808">Transferase</keyword>
<dbReference type="Pfam" id="PF13302">
    <property type="entry name" value="Acetyltransf_3"/>
    <property type="match status" value="1"/>
</dbReference>
<reference evidence="2 3" key="1">
    <citation type="submission" date="2023-01" db="EMBL/GenBank/DDBJ databases">
        <title>Description of Helicobacter ibis sp. nov. isolated from faecal droppings of black-faced ibis (Theristicus melanopis).</title>
        <authorList>
            <person name="Lopez-Cantillo M."/>
            <person name="Vidal-Veuthey B."/>
            <person name="Mella A."/>
            <person name="De La Haba R."/>
            <person name="Collado L."/>
        </authorList>
    </citation>
    <scope>NUCLEOTIDE SEQUENCE [LARGE SCALE GENOMIC DNA]</scope>
    <source>
        <strain evidence="2 3">A82</strain>
    </source>
</reference>
<feature type="domain" description="N-acetyltransferase" evidence="1">
    <location>
        <begin position="2"/>
        <end position="153"/>
    </location>
</feature>
<dbReference type="InterPro" id="IPR016181">
    <property type="entry name" value="Acyl_CoA_acyltransferase"/>
</dbReference>
<name>A0ABT4VFB3_9HELI</name>
<dbReference type="EC" id="2.3.1.202" evidence="2"/>
<dbReference type="GO" id="GO:0016746">
    <property type="term" value="F:acyltransferase activity"/>
    <property type="evidence" value="ECO:0007669"/>
    <property type="project" value="UniProtKB-KW"/>
</dbReference>
<proteinExistence type="predicted"/>
<keyword evidence="3" id="KW-1185">Reference proteome</keyword>
<dbReference type="RefSeq" id="WP_271021745.1">
    <property type="nucleotide sequence ID" value="NZ_JAQHXR010000004.1"/>
</dbReference>
<protein>
    <submittedName>
        <fullName evidence="2">UDP-4-amino-4, 6-dideoxy-N-acetyl-beta-L-altrosamine N-acetyltransferase</fullName>
        <ecNumber evidence="2">2.3.1.202</ecNumber>
    </submittedName>
</protein>
<dbReference type="NCBIfam" id="TIGR03585">
    <property type="entry name" value="PseH"/>
    <property type="match status" value="1"/>
</dbReference>
<evidence type="ECO:0000259" key="1">
    <source>
        <dbReference type="PROSITE" id="PS51186"/>
    </source>
</evidence>
<sequence>MIELKNFTKLSCEESIMVLSWRNSPKVAPFMYNALISPKEHLEFLESLKTTCNKEYFLVYKGAIPIGVIDFINIQIGNSCEFGIYANPNLKGYGVILMETLLDYAFNTLKVKELKAQVQSENIKAINLYSKFGFKNVCKKIINNKKMNLIKLDSVFYSGGGGNNLLVAPFSSSLVA</sequence>